<feature type="compositionally biased region" description="Low complexity" evidence="1">
    <location>
        <begin position="188"/>
        <end position="198"/>
    </location>
</feature>
<dbReference type="KEGG" id="scl:sce6521"/>
<dbReference type="Proteomes" id="UP000002139">
    <property type="component" value="Chromosome"/>
</dbReference>
<dbReference type="RefSeq" id="WP_012239139.1">
    <property type="nucleotide sequence ID" value="NC_010162.1"/>
</dbReference>
<dbReference type="AlphaFoldDB" id="A9GP14"/>
<feature type="compositionally biased region" description="Low complexity" evidence="1">
    <location>
        <begin position="559"/>
        <end position="568"/>
    </location>
</feature>
<organism evidence="3 4">
    <name type="scientific">Sorangium cellulosum (strain So ce56)</name>
    <name type="common">Polyangium cellulosum (strain So ce56)</name>
    <dbReference type="NCBI Taxonomy" id="448385"/>
    <lineage>
        <taxon>Bacteria</taxon>
        <taxon>Pseudomonadati</taxon>
        <taxon>Myxococcota</taxon>
        <taxon>Polyangia</taxon>
        <taxon>Polyangiales</taxon>
        <taxon>Polyangiaceae</taxon>
        <taxon>Sorangium</taxon>
    </lineage>
</organism>
<dbReference type="EMBL" id="AM746676">
    <property type="protein sequence ID" value="CAN96690.1"/>
    <property type="molecule type" value="Genomic_DNA"/>
</dbReference>
<dbReference type="SMART" id="SM00387">
    <property type="entry name" value="HATPase_c"/>
    <property type="match status" value="1"/>
</dbReference>
<feature type="region of interest" description="Disordered" evidence="1">
    <location>
        <begin position="184"/>
        <end position="217"/>
    </location>
</feature>
<name>A9GP14_SORC5</name>
<reference evidence="3 4" key="1">
    <citation type="journal article" date="2007" name="Nat. Biotechnol.">
        <title>Complete genome sequence of the myxobacterium Sorangium cellulosum.</title>
        <authorList>
            <person name="Schneiker S."/>
            <person name="Perlova O."/>
            <person name="Kaiser O."/>
            <person name="Gerth K."/>
            <person name="Alici A."/>
            <person name="Altmeyer M.O."/>
            <person name="Bartels D."/>
            <person name="Bekel T."/>
            <person name="Beyer S."/>
            <person name="Bode E."/>
            <person name="Bode H.B."/>
            <person name="Bolten C.J."/>
            <person name="Choudhuri J.V."/>
            <person name="Doss S."/>
            <person name="Elnakady Y.A."/>
            <person name="Frank B."/>
            <person name="Gaigalat L."/>
            <person name="Goesmann A."/>
            <person name="Groeger C."/>
            <person name="Gross F."/>
            <person name="Jelsbak L."/>
            <person name="Jelsbak L."/>
            <person name="Kalinowski J."/>
            <person name="Kegler C."/>
            <person name="Knauber T."/>
            <person name="Konietzny S."/>
            <person name="Kopp M."/>
            <person name="Krause L."/>
            <person name="Krug D."/>
            <person name="Linke B."/>
            <person name="Mahmud T."/>
            <person name="Martinez-Arias R."/>
            <person name="McHardy A.C."/>
            <person name="Merai M."/>
            <person name="Meyer F."/>
            <person name="Mormann S."/>
            <person name="Munoz-Dorado J."/>
            <person name="Perez J."/>
            <person name="Pradella S."/>
            <person name="Rachid S."/>
            <person name="Raddatz G."/>
            <person name="Rosenau F."/>
            <person name="Rueckert C."/>
            <person name="Sasse F."/>
            <person name="Scharfe M."/>
            <person name="Schuster S.C."/>
            <person name="Suen G."/>
            <person name="Treuner-Lange A."/>
            <person name="Velicer G.J."/>
            <person name="Vorholter F.-J."/>
            <person name="Weissman K.J."/>
            <person name="Welch R.D."/>
            <person name="Wenzel S.C."/>
            <person name="Whitworth D.E."/>
            <person name="Wilhelm S."/>
            <person name="Wittmann C."/>
            <person name="Bloecker H."/>
            <person name="Puehler A."/>
            <person name="Mueller R."/>
        </authorList>
    </citation>
    <scope>NUCLEOTIDE SEQUENCE [LARGE SCALE GENOMIC DNA]</scope>
    <source>
        <strain evidence="4">So ce56</strain>
    </source>
</reference>
<keyword evidence="3" id="KW-0346">Stress response</keyword>
<feature type="compositionally biased region" description="Basic and acidic residues" evidence="1">
    <location>
        <begin position="199"/>
        <end position="210"/>
    </location>
</feature>
<feature type="region of interest" description="Disordered" evidence="1">
    <location>
        <begin position="559"/>
        <end position="580"/>
    </location>
</feature>
<feature type="compositionally biased region" description="Pro residues" evidence="1">
    <location>
        <begin position="569"/>
        <end position="579"/>
    </location>
</feature>
<evidence type="ECO:0000313" key="4">
    <source>
        <dbReference type="Proteomes" id="UP000002139"/>
    </source>
</evidence>
<gene>
    <name evidence="3" type="ordered locus">sce6521</name>
</gene>
<dbReference type="InterPro" id="IPR003594">
    <property type="entry name" value="HATPase_dom"/>
</dbReference>
<accession>A9GP14</accession>
<keyword evidence="4" id="KW-1185">Reference proteome</keyword>
<dbReference type="Gene3D" id="3.30.565.10">
    <property type="entry name" value="Histidine kinase-like ATPase, C-terminal domain"/>
    <property type="match status" value="1"/>
</dbReference>
<dbReference type="HOGENOM" id="CLU_367969_0_0_7"/>
<dbReference type="STRING" id="448385.sce6521"/>
<dbReference type="Pfam" id="PF13589">
    <property type="entry name" value="HATPase_c_3"/>
    <property type="match status" value="1"/>
</dbReference>
<dbReference type="BioCyc" id="SCEL448385:SCE_RS33445-MONOMER"/>
<evidence type="ECO:0000259" key="2">
    <source>
        <dbReference type="SMART" id="SM00387"/>
    </source>
</evidence>
<dbReference type="InterPro" id="IPR036890">
    <property type="entry name" value="HATPase_C_sf"/>
</dbReference>
<protein>
    <submittedName>
        <fullName evidence="3">Posible heat shock protein</fullName>
    </submittedName>
</protein>
<sequence>MTQISYGLFSELLLVRIHGRAEAYLQASSAERLALVAACRGEATVPDLAQRILSRTIYAQASSRIGPLRELLQNALDASPPGARIDVRSSEDGREISVTDQGRGMSRTELLADLLVPFRSGKAGEPDVIGEHGIGFFSVLEIAPWIEVVTATPSGGHRLLVAPLGGGPPYEDFSWTLLSLPRPPPAPYADGGRAGAPARRVDERASEPPRRPTTGTSVRLSLAQPISRPALAAEVTAAVGLVDATVARIYVDGALVNTARGRLRRAAEVPLRLPPSGELCGAVELFVGRGDGIEPQLTITQKGLTVATRIDPFPGPELGLHRELARAITAAGFGLVAELPLGVPLNKGRSAVAATASTAVEAALVAAFERFVLRDALYDRELLRAVDHRLSSVLDRLLHAALLGESITIASAQAVDELDPVARTPTVAAPEQVIRFASGLLDAPLFRSIVADTGQRPSGAALSPLGQVHYRSAPLTLRELLQAHRTGALRPLEAAPSLSSSQVRSTARWPLGASGPGPEAAVGREAAGVRPGDLVYLALDEPLAQAFWRRLASEGAASQPLQAAAGAPPRAPSAAPCPMPRTSREALLKTAIDVPGVRAVTAAMTIIERLDAAISESADLPASPIWVHQDLYGPDEMAHTDGSGISVNLASTRVRALLTAVLLRDDAVAFTALADLLLHEKTHVSLASYVPRPTAEHGTSFYRRKDWMRRRLLAAIASGAVADPMRWLAVARRGLASAALPAPSELSQAFLAAAAAA</sequence>
<dbReference type="SUPFAM" id="SSF55874">
    <property type="entry name" value="ATPase domain of HSP90 chaperone/DNA topoisomerase II/histidine kinase"/>
    <property type="match status" value="1"/>
</dbReference>
<proteinExistence type="predicted"/>
<dbReference type="eggNOG" id="COG0326">
    <property type="taxonomic scope" value="Bacteria"/>
</dbReference>
<evidence type="ECO:0000313" key="3">
    <source>
        <dbReference type="EMBL" id="CAN96690.1"/>
    </source>
</evidence>
<evidence type="ECO:0000256" key="1">
    <source>
        <dbReference type="SAM" id="MobiDB-lite"/>
    </source>
</evidence>
<dbReference type="OrthoDB" id="5479397at2"/>
<feature type="domain" description="Histidine kinase/HSP90-like ATPase" evidence="2">
    <location>
        <begin position="59"/>
        <end position="226"/>
    </location>
</feature>